<name>A0A117NI75_PICGL</name>
<proteinExistence type="predicted"/>
<dbReference type="EMBL" id="LKAM01000002">
    <property type="protein sequence ID" value="KUM49533.1"/>
    <property type="molecule type" value="Genomic_DNA"/>
</dbReference>
<geneLocation type="mitochondrion" evidence="1"/>
<dbReference type="AlphaFoldDB" id="A0A117NI75"/>
<organism evidence="1">
    <name type="scientific">Picea glauca</name>
    <name type="common">White spruce</name>
    <name type="synonym">Pinus glauca</name>
    <dbReference type="NCBI Taxonomy" id="3330"/>
    <lineage>
        <taxon>Eukaryota</taxon>
        <taxon>Viridiplantae</taxon>
        <taxon>Streptophyta</taxon>
        <taxon>Embryophyta</taxon>
        <taxon>Tracheophyta</taxon>
        <taxon>Spermatophyta</taxon>
        <taxon>Pinopsida</taxon>
        <taxon>Pinidae</taxon>
        <taxon>Conifers I</taxon>
        <taxon>Pinales</taxon>
        <taxon>Pinaceae</taxon>
        <taxon>Picea</taxon>
    </lineage>
</organism>
<evidence type="ECO:0000313" key="1">
    <source>
        <dbReference type="EMBL" id="KUM49533.1"/>
    </source>
</evidence>
<gene>
    <name evidence="1" type="ORF">ABT39_MTgene2758</name>
</gene>
<reference evidence="1" key="1">
    <citation type="journal article" date="2015" name="Genome Biol. Evol.">
        <title>Organellar Genomes of White Spruce (Picea glauca): Assembly and Annotation.</title>
        <authorList>
            <person name="Jackman S.D."/>
            <person name="Warren R.L."/>
            <person name="Gibb E.A."/>
            <person name="Vandervalk B.P."/>
            <person name="Mohamadi H."/>
            <person name="Chu J."/>
            <person name="Raymond A."/>
            <person name="Pleasance S."/>
            <person name="Coope R."/>
            <person name="Wildung M.R."/>
            <person name="Ritland C.E."/>
            <person name="Bousquet J."/>
            <person name="Jones S.J."/>
            <person name="Bohlmann J."/>
            <person name="Birol I."/>
        </authorList>
    </citation>
    <scope>NUCLEOTIDE SEQUENCE [LARGE SCALE GENOMIC DNA]</scope>
    <source>
        <tissue evidence="1">Flushing bud</tissue>
    </source>
</reference>
<protein>
    <submittedName>
        <fullName evidence="1">Uncharacterized protein</fullName>
    </submittedName>
</protein>
<comment type="caution">
    <text evidence="1">The sequence shown here is derived from an EMBL/GenBank/DDBJ whole genome shotgun (WGS) entry which is preliminary data.</text>
</comment>
<keyword evidence="1" id="KW-0496">Mitochondrion</keyword>
<sequence>MSSLTPVLRTASALDCRKHHLLKESPLLPLILPFLKMRMRRRYLNPSSSAFPFPSLALRLASKSLRTSIHGSPTNSFLQ</sequence>
<accession>A0A117NI75</accession>